<feature type="domain" description="Autotransporter" evidence="3">
    <location>
        <begin position="1356"/>
        <end position="1632"/>
    </location>
</feature>
<evidence type="ECO:0000256" key="2">
    <source>
        <dbReference type="SAM" id="SignalP"/>
    </source>
</evidence>
<dbReference type="EMBL" id="CP158568">
    <property type="protein sequence ID" value="XBY45886.1"/>
    <property type="molecule type" value="Genomic_DNA"/>
</dbReference>
<dbReference type="InterPro" id="IPR030895">
    <property type="entry name" value="T5SS_PEPC_rpt"/>
</dbReference>
<organism evidence="4">
    <name type="scientific">Methyloraptor flagellatus</name>
    <dbReference type="NCBI Taxonomy" id="3162530"/>
    <lineage>
        <taxon>Bacteria</taxon>
        <taxon>Pseudomonadati</taxon>
        <taxon>Pseudomonadota</taxon>
        <taxon>Alphaproteobacteria</taxon>
        <taxon>Hyphomicrobiales</taxon>
        <taxon>Ancalomicrobiaceae</taxon>
        <taxon>Methyloraptor</taxon>
    </lineage>
</organism>
<dbReference type="PANTHER" id="PTHR35037:SF3">
    <property type="entry name" value="C-TERMINAL REGION OF AIDA-LIKE PROTEIN"/>
    <property type="match status" value="1"/>
</dbReference>
<dbReference type="InterPro" id="IPR013425">
    <property type="entry name" value="Autotrns_rpt"/>
</dbReference>
<dbReference type="PANTHER" id="PTHR35037">
    <property type="entry name" value="C-TERMINAL REGION OF AIDA-LIKE PROTEIN"/>
    <property type="match status" value="1"/>
</dbReference>
<dbReference type="GO" id="GO:0019867">
    <property type="term" value="C:outer membrane"/>
    <property type="evidence" value="ECO:0007669"/>
    <property type="project" value="InterPro"/>
</dbReference>
<dbReference type="Gene3D" id="2.160.20.20">
    <property type="match status" value="3"/>
</dbReference>
<dbReference type="SUPFAM" id="SSF51126">
    <property type="entry name" value="Pectin lyase-like"/>
    <property type="match status" value="5"/>
</dbReference>
<dbReference type="RefSeq" id="WP_407050981.1">
    <property type="nucleotide sequence ID" value="NZ_CP158568.1"/>
</dbReference>
<dbReference type="Pfam" id="PF12951">
    <property type="entry name" value="PATR"/>
    <property type="match status" value="6"/>
</dbReference>
<dbReference type="InterPro" id="IPR051551">
    <property type="entry name" value="Autotransporter_adhesion"/>
</dbReference>
<gene>
    <name evidence="4" type="ORF">ABS361_06455</name>
</gene>
<protein>
    <submittedName>
        <fullName evidence="4">Autotransporter domain-containing protein</fullName>
    </submittedName>
</protein>
<dbReference type="InterPro" id="IPR036709">
    <property type="entry name" value="Autotransporte_beta_dom_sf"/>
</dbReference>
<feature type="signal peptide" evidence="2">
    <location>
        <begin position="1"/>
        <end position="28"/>
    </location>
</feature>
<accession>A0AAU7XE95</accession>
<name>A0AAU7XE95_9HYPH</name>
<dbReference type="SMART" id="SM00869">
    <property type="entry name" value="Autotransporter"/>
    <property type="match status" value="1"/>
</dbReference>
<sequence length="1632" mass="159034">MKLFGSTLLTSTALCSILVGVGAVPASAQSLPDLSVSAPAPGATSTPSGNLSINHLFVGNGNGESGTLNIGSGITVNAASYGVIGNQTGAVGTVNVTGSGAILNVSTSLRVGDAGSGTMTMSGGATGTVTGYVYVGGADTGSLSLSGVGTMLTMDGLSMRTSGAVTSSISITGGAVLNDTLGFYAVGPASITVSGAGSELRVGTRSNQQVTWANTDGWFSPDSRQIEISNGALLDADGSYIGGDGTATMVVTGTGTRWLNGLPLYIGGTGNGNPGNGTVTVSAGAYVRSATSAVGVDPGATGTLTITGSGTIYEVVPNAAQSSPGNFRAGFNGTGTVTVSDGALLKAANQINIATNTGSVGVINIGAAEGTAAAAAGTLNGGTLGVVFGDGAGTLVFNHTDTNYVFDQKMSGPGATIKHIAGVTHLTGDSSGLTANAAVSGGQLYADGNLGGTAFNVTGGSLGGTGTVGAVTIGNGASLNGTQGSGLTLSALTLNAGASMNVTLGAPSTTGVFTVNGNVTLNGTLNVTGSTGFGAGLYRIINYTGSLTDNGFALGTRPSGFVGALQTAVAGQVNIVVDSANAPTLFWNGSTTSPTGTIVGGSGTWTAGATTNWINQAGTISQAWNSAFAVFQGAAGTVTVDSTAGLVSATGMQFVTSGYTVTGGPVTLTGSAQIRVGDGTNAGAATTARIDSVLAGSAGLEKTDLGTLILTGTNTYTGGTTISAGTLQIGNGGATGSIQGNIANNGTLAFNRSDAVTFAGAISGTGAVVQNGAGTLILTGDSTYTGGTTVSAGTLQIGSGGTTGSIAGDVVNNASVAFRRANDVTFGGAMSGTGSLTQQGAGTLILTGANTHTGGTTIASGTLQIGNAGSTGSLAGNVTNNGTLAFNRSDATTFAGVVSGTGSLVQKGAGTVALTAANTYTGGTTIAAGTLQIGNGGTTGSIQGNVTDNGTLAFNRSDAMTFAGVVSGTGSLVQRGAGTVALTAANTYTGGTTIAAGTLQIGNGGTTGSIQGNVANSGTLAFNRADDVIFAGVISGTGSLEQKGTGTLILTGDNTYTGVTTVSSGTLQIGNGGTTGSIAGNVVNNANLVFNRSDTYRFGGTITGAGSVTFKGGTVLFSAPYSGSVTVDTSMVQLQPGTTTTSPFTVGSGGLLGGSANIGSLTANTGGTVAPGYSPGTLTVNGPVAFNAGSVYAADVAPNGDHDLIAATGSATITQGAVLRVSKYGSGAYPVGASYTVLTAAGGVTGRFILTGDTSVSAFYALADEYSANAVTLRSVQTRSFASVAQTPNQIATAGALQGLTAGNSLRDAVAASTTEAAARASFDQLSGEVYGSVKTALIDDSRFVREATAARLEAAGRGAPAVWMRGYGVFGSMTGDGNAVGADRTSRGVFIGADAAVNDTFRLGFIGGYGRLNLRLNEGRGSASADTYSFGVYGAGQWDALGVSFGANHAWHDLTASRSVSLSGFGNALSSTSSARTTQAYGEVNYTVAFADMAFKPFAGLAYVNVNSGGFGETGGSAALTVRGSTTDTVFTNIGIRASRTFDLYGTAITANGMVAWRHDLNKTVPTSINAFSGGGAFAVSGLPVARDVAGIEAGFSAALSPSATFSVNFSGQYGSGVANQGVNASLSIKF</sequence>
<dbReference type="NCBIfam" id="TIGR02601">
    <property type="entry name" value="autotrns_rpt"/>
    <property type="match status" value="6"/>
</dbReference>
<dbReference type="Gene3D" id="2.40.128.130">
    <property type="entry name" value="Autotransporter beta-domain"/>
    <property type="match status" value="1"/>
</dbReference>
<reference evidence="4" key="1">
    <citation type="submission" date="2024-06" db="EMBL/GenBank/DDBJ databases">
        <title>Methylostella associata gen. nov., sp. nov., a novel Ancalomicrobiaceae-affiliated facultatively methylotrophic bacteria that feed on methanotrophs of the genus Methylococcus.</title>
        <authorList>
            <person name="Saltykova V."/>
            <person name="Danilova O.V."/>
            <person name="Oshkin I.Y."/>
            <person name="Belova S.E."/>
            <person name="Pimenov N.V."/>
            <person name="Dedysh S.N."/>
        </authorList>
    </citation>
    <scope>NUCLEOTIDE SEQUENCE</scope>
    <source>
        <strain evidence="4">S20</strain>
    </source>
</reference>
<dbReference type="InterPro" id="IPR012332">
    <property type="entry name" value="Autotransporter_pectin_lyase_C"/>
</dbReference>
<dbReference type="PROSITE" id="PS51208">
    <property type="entry name" value="AUTOTRANSPORTER"/>
    <property type="match status" value="1"/>
</dbReference>
<dbReference type="InterPro" id="IPR006315">
    <property type="entry name" value="OM_autotransptr_brl_dom"/>
</dbReference>
<dbReference type="NCBIfam" id="TIGR01414">
    <property type="entry name" value="autotrans_barl"/>
    <property type="match status" value="1"/>
</dbReference>
<dbReference type="InterPro" id="IPR011050">
    <property type="entry name" value="Pectin_lyase_fold/virulence"/>
</dbReference>
<evidence type="ECO:0000256" key="1">
    <source>
        <dbReference type="ARBA" id="ARBA00022729"/>
    </source>
</evidence>
<evidence type="ECO:0000313" key="4">
    <source>
        <dbReference type="EMBL" id="XBY45886.1"/>
    </source>
</evidence>
<dbReference type="NCBIfam" id="TIGR04393">
    <property type="entry name" value="rpt_T5SS_PEPC"/>
    <property type="match status" value="1"/>
</dbReference>
<dbReference type="InterPro" id="IPR005546">
    <property type="entry name" value="Autotransporte_beta"/>
</dbReference>
<proteinExistence type="predicted"/>
<dbReference type="SUPFAM" id="SSF103515">
    <property type="entry name" value="Autotransporter"/>
    <property type="match status" value="1"/>
</dbReference>
<dbReference type="Pfam" id="PF03797">
    <property type="entry name" value="Autotransporter"/>
    <property type="match status" value="1"/>
</dbReference>
<keyword evidence="1 2" id="KW-0732">Signal</keyword>
<dbReference type="KEGG" id="mflg:ABS361_06455"/>
<feature type="chain" id="PRO_5043851581" evidence="2">
    <location>
        <begin position="29"/>
        <end position="1632"/>
    </location>
</feature>
<evidence type="ECO:0000259" key="3">
    <source>
        <dbReference type="PROSITE" id="PS51208"/>
    </source>
</evidence>